<dbReference type="Pfam" id="PF00768">
    <property type="entry name" value="Peptidase_S11"/>
    <property type="match status" value="1"/>
</dbReference>
<feature type="signal peptide" evidence="9">
    <location>
        <begin position="1"/>
        <end position="21"/>
    </location>
</feature>
<evidence type="ECO:0000256" key="2">
    <source>
        <dbReference type="ARBA" id="ARBA00022729"/>
    </source>
</evidence>
<evidence type="ECO:0000256" key="6">
    <source>
        <dbReference type="ARBA" id="ARBA00023316"/>
    </source>
</evidence>
<evidence type="ECO:0000256" key="7">
    <source>
        <dbReference type="RuleBase" id="RU004016"/>
    </source>
</evidence>
<gene>
    <name evidence="11" type="ORF">HAHE_33940</name>
</gene>
<evidence type="ECO:0000256" key="3">
    <source>
        <dbReference type="ARBA" id="ARBA00022801"/>
    </source>
</evidence>
<evidence type="ECO:0000256" key="1">
    <source>
        <dbReference type="ARBA" id="ARBA00007164"/>
    </source>
</evidence>
<dbReference type="Gene3D" id="3.40.710.10">
    <property type="entry name" value="DD-peptidase/beta-lactamase superfamily"/>
    <property type="match status" value="1"/>
</dbReference>
<dbReference type="EMBL" id="AP024702">
    <property type="protein sequence ID" value="BCX49486.1"/>
    <property type="molecule type" value="Genomic_DNA"/>
</dbReference>
<evidence type="ECO:0000259" key="10">
    <source>
        <dbReference type="Pfam" id="PF00768"/>
    </source>
</evidence>
<dbReference type="Proteomes" id="UP001374893">
    <property type="component" value="Chromosome"/>
</dbReference>
<dbReference type="InterPro" id="IPR018044">
    <property type="entry name" value="Peptidase_S11"/>
</dbReference>
<dbReference type="InterPro" id="IPR012338">
    <property type="entry name" value="Beta-lactam/transpept-like"/>
</dbReference>
<keyword evidence="6" id="KW-0961">Cell wall biogenesis/degradation</keyword>
<keyword evidence="2 9" id="KW-0732">Signal</keyword>
<accession>A0ABM7RCN6</accession>
<dbReference type="RefSeq" id="WP_338686103.1">
    <property type="nucleotide sequence ID" value="NZ_AP024702.1"/>
</dbReference>
<keyword evidence="12" id="KW-1185">Reference proteome</keyword>
<evidence type="ECO:0000256" key="9">
    <source>
        <dbReference type="SAM" id="SignalP"/>
    </source>
</evidence>
<evidence type="ECO:0000313" key="11">
    <source>
        <dbReference type="EMBL" id="BCX49486.1"/>
    </source>
</evidence>
<keyword evidence="11" id="KW-0121">Carboxypeptidase</keyword>
<feature type="region of interest" description="Disordered" evidence="8">
    <location>
        <begin position="22"/>
        <end position="43"/>
    </location>
</feature>
<dbReference type="PANTHER" id="PTHR21581">
    <property type="entry name" value="D-ALANYL-D-ALANINE CARBOXYPEPTIDASE"/>
    <property type="match status" value="1"/>
</dbReference>
<dbReference type="PANTHER" id="PTHR21581:SF6">
    <property type="entry name" value="TRAFFICKING PROTEIN PARTICLE COMPLEX SUBUNIT 12"/>
    <property type="match status" value="1"/>
</dbReference>
<name>A0ABM7RCN6_9BACT</name>
<keyword evidence="4" id="KW-0133">Cell shape</keyword>
<evidence type="ECO:0000256" key="4">
    <source>
        <dbReference type="ARBA" id="ARBA00022960"/>
    </source>
</evidence>
<feature type="chain" id="PRO_5045786783" evidence="9">
    <location>
        <begin position="22"/>
        <end position="293"/>
    </location>
</feature>
<dbReference type="GO" id="GO:0004180">
    <property type="term" value="F:carboxypeptidase activity"/>
    <property type="evidence" value="ECO:0007669"/>
    <property type="project" value="UniProtKB-KW"/>
</dbReference>
<feature type="domain" description="Peptidase S11 D-alanyl-D-alanine carboxypeptidase A N-terminal" evidence="10">
    <location>
        <begin position="48"/>
        <end position="271"/>
    </location>
</feature>
<organism evidence="11 12">
    <name type="scientific">Haloferula helveola</name>
    <dbReference type="NCBI Taxonomy" id="490095"/>
    <lineage>
        <taxon>Bacteria</taxon>
        <taxon>Pseudomonadati</taxon>
        <taxon>Verrucomicrobiota</taxon>
        <taxon>Verrucomicrobiia</taxon>
        <taxon>Verrucomicrobiales</taxon>
        <taxon>Verrucomicrobiaceae</taxon>
        <taxon>Haloferula</taxon>
    </lineage>
</organism>
<dbReference type="PRINTS" id="PR00725">
    <property type="entry name" value="DADACBPTASE1"/>
</dbReference>
<reference evidence="11 12" key="1">
    <citation type="submission" date="2021-06" db="EMBL/GenBank/DDBJ databases">
        <title>Complete genome of Haloferula helveola possessing various polysaccharide degrading enzymes.</title>
        <authorList>
            <person name="Takami H."/>
            <person name="Huang C."/>
            <person name="Hamasaki K."/>
        </authorList>
    </citation>
    <scope>NUCLEOTIDE SEQUENCE [LARGE SCALE GENOMIC DNA]</scope>
    <source>
        <strain evidence="11 12">CN-1</strain>
    </source>
</reference>
<keyword evidence="11" id="KW-0645">Protease</keyword>
<dbReference type="PROSITE" id="PS51257">
    <property type="entry name" value="PROKAR_LIPOPROTEIN"/>
    <property type="match status" value="1"/>
</dbReference>
<proteinExistence type="inferred from homology"/>
<evidence type="ECO:0000256" key="5">
    <source>
        <dbReference type="ARBA" id="ARBA00022984"/>
    </source>
</evidence>
<dbReference type="InterPro" id="IPR001967">
    <property type="entry name" value="Peptidase_S11_N"/>
</dbReference>
<protein>
    <submittedName>
        <fullName evidence="11">D-alanyl-D-alanine carboxypeptidase</fullName>
    </submittedName>
</protein>
<sequence>MLRRFRVLIFASLAAALTSCGGEPENRYPTSSGGTAPAPHTGGIPGIAPPTIYGQSAIVIDANSGKVLYAKNADSVRPVASTQKIITALTVLDAGSLSKTVTIAQSDTQCEPTKLYVRPGETYTRGELTKALMVKSGNDIARALARDVGGSQEGFAALMNRKAASLGMRNSRFVNPNGLPAEGQYSTARDIAIAARTAYRSGTIRSWTNTERYTFQYSSGRTKVLENTNKLLKRVPYCDGMKTGTTNAAGRCLVSTGTYNGRSAISVVLKSNSTHIWNDSERLLRWALESPRR</sequence>
<comment type="similarity">
    <text evidence="1 7">Belongs to the peptidase S11 family.</text>
</comment>
<dbReference type="SUPFAM" id="SSF56601">
    <property type="entry name" value="beta-lactamase/transpeptidase-like"/>
    <property type="match status" value="1"/>
</dbReference>
<keyword evidence="5" id="KW-0573">Peptidoglycan synthesis</keyword>
<evidence type="ECO:0000313" key="12">
    <source>
        <dbReference type="Proteomes" id="UP001374893"/>
    </source>
</evidence>
<evidence type="ECO:0000256" key="8">
    <source>
        <dbReference type="SAM" id="MobiDB-lite"/>
    </source>
</evidence>
<keyword evidence="3" id="KW-0378">Hydrolase</keyword>